<keyword evidence="1" id="KW-0472">Membrane</keyword>
<keyword evidence="3" id="KW-1185">Reference proteome</keyword>
<dbReference type="RefSeq" id="WP_125312566.1">
    <property type="nucleotide sequence ID" value="NZ_RSEC01000058.1"/>
</dbReference>
<feature type="transmembrane region" description="Helical" evidence="1">
    <location>
        <begin position="29"/>
        <end position="45"/>
    </location>
</feature>
<proteinExistence type="predicted"/>
<feature type="transmembrane region" description="Helical" evidence="1">
    <location>
        <begin position="74"/>
        <end position="95"/>
    </location>
</feature>
<keyword evidence="1" id="KW-1133">Transmembrane helix</keyword>
<dbReference type="EMBL" id="RSEC01000058">
    <property type="protein sequence ID" value="RSD13267.1"/>
    <property type="molecule type" value="Genomic_DNA"/>
</dbReference>
<organism evidence="2 3">
    <name type="scientific">Amycolatopsis eburnea</name>
    <dbReference type="NCBI Taxonomy" id="2267691"/>
    <lineage>
        <taxon>Bacteria</taxon>
        <taxon>Bacillati</taxon>
        <taxon>Actinomycetota</taxon>
        <taxon>Actinomycetes</taxon>
        <taxon>Pseudonocardiales</taxon>
        <taxon>Pseudonocardiaceae</taxon>
        <taxon>Amycolatopsis</taxon>
    </lineage>
</organism>
<dbReference type="AlphaFoldDB" id="A0A427T3C6"/>
<name>A0A427T3C6_9PSEU</name>
<comment type="caution">
    <text evidence="2">The sequence shown here is derived from an EMBL/GenBank/DDBJ whole genome shotgun (WGS) entry which is preliminary data.</text>
</comment>
<dbReference type="Proteomes" id="UP000267081">
    <property type="component" value="Unassembled WGS sequence"/>
</dbReference>
<reference evidence="2 3" key="1">
    <citation type="submission" date="2018-12" db="EMBL/GenBank/DDBJ databases">
        <title>Amycolatopsis eburnea sp. nov. actinomycete associate with arbuscular mycorrhiza fungal spore.</title>
        <authorList>
            <person name="Lumyong S."/>
            <person name="Chaiya L."/>
        </authorList>
    </citation>
    <scope>NUCLEOTIDE SEQUENCE [LARGE SCALE GENOMIC DNA]</scope>
    <source>
        <strain evidence="2 3">GLM-1</strain>
    </source>
</reference>
<sequence>MLATWSFPVYSVLSGVVWAFAVLPQVPVLARFLVFTAFVVAHPLLRWRRVRDADRAAVRVVPAGARPAAGQVGWWYLAAVATTFAGSAVLCAGIGVHPVAWAAALVIGAAYSVLGVAVHSCALIEVRRHRLPPGHYGTQAR</sequence>
<accession>A0A427T3C6</accession>
<evidence type="ECO:0000313" key="3">
    <source>
        <dbReference type="Proteomes" id="UP000267081"/>
    </source>
</evidence>
<protein>
    <submittedName>
        <fullName evidence="2">Uncharacterized protein</fullName>
    </submittedName>
</protein>
<evidence type="ECO:0000256" key="1">
    <source>
        <dbReference type="SAM" id="Phobius"/>
    </source>
</evidence>
<gene>
    <name evidence="2" type="ORF">EIY87_26315</name>
</gene>
<feature type="transmembrane region" description="Helical" evidence="1">
    <location>
        <begin position="101"/>
        <end position="124"/>
    </location>
</feature>
<keyword evidence="1" id="KW-0812">Transmembrane</keyword>
<dbReference type="OrthoDB" id="3626588at2"/>
<evidence type="ECO:0000313" key="2">
    <source>
        <dbReference type="EMBL" id="RSD13267.1"/>
    </source>
</evidence>